<proteinExistence type="predicted"/>
<dbReference type="Proteomes" id="UP000800092">
    <property type="component" value="Unassembled WGS sequence"/>
</dbReference>
<accession>A0A6A6GWS7</accession>
<evidence type="ECO:0000313" key="1">
    <source>
        <dbReference type="EMBL" id="KAF2230167.1"/>
    </source>
</evidence>
<dbReference type="EMBL" id="ML991846">
    <property type="protein sequence ID" value="KAF2230167.1"/>
    <property type="molecule type" value="Genomic_DNA"/>
</dbReference>
<name>A0A6A6GWS7_VIRVR</name>
<organism evidence="1 2">
    <name type="scientific">Viridothelium virens</name>
    <name type="common">Speckled blister lichen</name>
    <name type="synonym">Trypethelium virens</name>
    <dbReference type="NCBI Taxonomy" id="1048519"/>
    <lineage>
        <taxon>Eukaryota</taxon>
        <taxon>Fungi</taxon>
        <taxon>Dikarya</taxon>
        <taxon>Ascomycota</taxon>
        <taxon>Pezizomycotina</taxon>
        <taxon>Dothideomycetes</taxon>
        <taxon>Dothideomycetes incertae sedis</taxon>
        <taxon>Trypetheliales</taxon>
        <taxon>Trypetheliaceae</taxon>
        <taxon>Viridothelium</taxon>
    </lineage>
</organism>
<reference evidence="1" key="1">
    <citation type="journal article" date="2020" name="Stud. Mycol.">
        <title>101 Dothideomycetes genomes: a test case for predicting lifestyles and emergence of pathogens.</title>
        <authorList>
            <person name="Haridas S."/>
            <person name="Albert R."/>
            <person name="Binder M."/>
            <person name="Bloem J."/>
            <person name="Labutti K."/>
            <person name="Salamov A."/>
            <person name="Andreopoulos B."/>
            <person name="Baker S."/>
            <person name="Barry K."/>
            <person name="Bills G."/>
            <person name="Bluhm B."/>
            <person name="Cannon C."/>
            <person name="Castanera R."/>
            <person name="Culley D."/>
            <person name="Daum C."/>
            <person name="Ezra D."/>
            <person name="Gonzalez J."/>
            <person name="Henrissat B."/>
            <person name="Kuo A."/>
            <person name="Liang C."/>
            <person name="Lipzen A."/>
            <person name="Lutzoni F."/>
            <person name="Magnuson J."/>
            <person name="Mondo S."/>
            <person name="Nolan M."/>
            <person name="Ohm R."/>
            <person name="Pangilinan J."/>
            <person name="Park H.-J."/>
            <person name="Ramirez L."/>
            <person name="Alfaro M."/>
            <person name="Sun H."/>
            <person name="Tritt A."/>
            <person name="Yoshinaga Y."/>
            <person name="Zwiers L.-H."/>
            <person name="Turgeon B."/>
            <person name="Goodwin S."/>
            <person name="Spatafora J."/>
            <person name="Crous P."/>
            <person name="Grigoriev I."/>
        </authorList>
    </citation>
    <scope>NUCLEOTIDE SEQUENCE</scope>
    <source>
        <strain evidence="1">Tuck. ex Michener</strain>
    </source>
</reference>
<keyword evidence="2" id="KW-1185">Reference proteome</keyword>
<sequence length="326" mass="38754">MSKRSRVMHEVYEKLDFLENFFLYDYYASWDDALMPEWDDNSRAPDRLGIAHFFSQFREKKEIWSNMTRDIDGIESNEVIENDALNFDLGSEDKEAYFIRGRTRFLAILNGFWHWTETYFTKKKTILGTGFDDGGRKTPFLPQRQDFFKDMVIRHVILANSAVDLAAERQLKQGVKREDWASFHRGEADENSERVKEFREWGWRNDKGIPKIDAYCWPYMVSTAHLYVDNLEEHLINPMWQKYRKYKGAERRASIISETVASVSTMRDLQGVEVLRIPEEEREEIEEAWWVLAFRGTIWFMSIWMTLGHRPFSAALYESDTPVWIS</sequence>
<evidence type="ECO:0000313" key="2">
    <source>
        <dbReference type="Proteomes" id="UP000800092"/>
    </source>
</evidence>
<protein>
    <submittedName>
        <fullName evidence="1">Uncharacterized protein</fullName>
    </submittedName>
</protein>
<gene>
    <name evidence="1" type="ORF">EV356DRAFT_536618</name>
</gene>
<dbReference type="AlphaFoldDB" id="A0A6A6GWS7"/>